<sequence>MSKSEKFVRGGARALTGLVITGAAAAGVLLLSTTQLPAVERAPHALQVNTTQAGERNVVCAGAFPELGADPTRPDVAVPVGEASVLVSGDGELATLAGSGAEGSNASGARVLTGPSESALAAAQTQKIGTPTLSGVVANACVEPVNEQWLVGGGSTLGLSTTLSLGNASEVPATVQISVFDENGEIDAVQTSGVIVAPNGEQLVSLNGYAPNRERLAVRVTSTGAPVAASLAVARVDGIVPVGASTVTRQLRAEQRVVIPGVTNEDAHDHEEVPSDTGPADRFPVQVNVITPGDAAGTAGVYAIDAKGERTEVGTVELASRTVASLAIETWPHDATAVVVEADVPVFAGVEGSANSGETHDFQWFAPASEIAAGAATPAPVVSGATLIVANVGDTPAEVTVTGGTEENVTVAPGAAVALKGTGQRTITSTEPVWAGVRMLGSGTLAGYPVMPRAEHTGDLTVYTR</sequence>
<keyword evidence="1" id="KW-1133">Transmembrane helix</keyword>
<dbReference type="OrthoDB" id="3264966at2"/>
<feature type="transmembrane region" description="Helical" evidence="1">
    <location>
        <begin position="12"/>
        <end position="31"/>
    </location>
</feature>
<dbReference type="Pfam" id="PF18986">
    <property type="entry name" value="DUF5719"/>
    <property type="match status" value="1"/>
</dbReference>
<dbReference type="InterPro" id="IPR043777">
    <property type="entry name" value="DUF5719"/>
</dbReference>
<name>A0A0D0IL86_9MICO</name>
<organism evidence="2 3">
    <name type="scientific">Leucobacter komagatae</name>
    <dbReference type="NCBI Taxonomy" id="55969"/>
    <lineage>
        <taxon>Bacteria</taxon>
        <taxon>Bacillati</taxon>
        <taxon>Actinomycetota</taxon>
        <taxon>Actinomycetes</taxon>
        <taxon>Micrococcales</taxon>
        <taxon>Microbacteriaceae</taxon>
        <taxon>Leucobacter</taxon>
    </lineage>
</organism>
<reference evidence="2 3" key="1">
    <citation type="submission" date="2015-01" db="EMBL/GenBank/DDBJ databases">
        <title>Draft genome sequence of Leucobacter komagatae strain VKM ST2845.</title>
        <authorList>
            <person name="Karlyshev A.V."/>
            <person name="Kudryashova E.B."/>
        </authorList>
    </citation>
    <scope>NUCLEOTIDE SEQUENCE [LARGE SCALE GENOMIC DNA]</scope>
    <source>
        <strain evidence="2 3">VKM ST2845</strain>
    </source>
</reference>
<comment type="caution">
    <text evidence="2">The sequence shown here is derived from an EMBL/GenBank/DDBJ whole genome shotgun (WGS) entry which is preliminary data.</text>
</comment>
<keyword evidence="1" id="KW-0472">Membrane</keyword>
<evidence type="ECO:0008006" key="4">
    <source>
        <dbReference type="Google" id="ProtNLM"/>
    </source>
</evidence>
<keyword evidence="1" id="KW-0812">Transmembrane</keyword>
<keyword evidence="3" id="KW-1185">Reference proteome</keyword>
<dbReference type="EMBL" id="JXSQ01000020">
    <property type="protein sequence ID" value="KIP51882.1"/>
    <property type="molecule type" value="Genomic_DNA"/>
</dbReference>
<accession>A0A0D0IL86</accession>
<gene>
    <name evidence="2" type="ORF">SD72_12665</name>
</gene>
<evidence type="ECO:0000313" key="2">
    <source>
        <dbReference type="EMBL" id="KIP51882.1"/>
    </source>
</evidence>
<proteinExistence type="predicted"/>
<evidence type="ECO:0000256" key="1">
    <source>
        <dbReference type="SAM" id="Phobius"/>
    </source>
</evidence>
<evidence type="ECO:0000313" key="3">
    <source>
        <dbReference type="Proteomes" id="UP000032120"/>
    </source>
</evidence>
<protein>
    <recommendedName>
        <fullName evidence="4">Large extracellular alpha-helical protein</fullName>
    </recommendedName>
</protein>
<dbReference type="RefSeq" id="WP_042544830.1">
    <property type="nucleotide sequence ID" value="NZ_JXSQ01000020.1"/>
</dbReference>
<dbReference type="Proteomes" id="UP000032120">
    <property type="component" value="Unassembled WGS sequence"/>
</dbReference>
<dbReference type="AlphaFoldDB" id="A0A0D0IL86"/>